<dbReference type="EMBL" id="KV745411">
    <property type="protein sequence ID" value="OCK74800.1"/>
    <property type="molecule type" value="Genomic_DNA"/>
</dbReference>
<proteinExistence type="predicted"/>
<dbReference type="Gene3D" id="3.30.559.30">
    <property type="entry name" value="Nonribosomal peptide synthetase, condensation domain"/>
    <property type="match status" value="1"/>
</dbReference>
<organism evidence="1 2">
    <name type="scientific">Lepidopterella palustris CBS 459.81</name>
    <dbReference type="NCBI Taxonomy" id="1314670"/>
    <lineage>
        <taxon>Eukaryota</taxon>
        <taxon>Fungi</taxon>
        <taxon>Dikarya</taxon>
        <taxon>Ascomycota</taxon>
        <taxon>Pezizomycotina</taxon>
        <taxon>Dothideomycetes</taxon>
        <taxon>Pleosporomycetidae</taxon>
        <taxon>Mytilinidiales</taxon>
        <taxon>Argynnaceae</taxon>
        <taxon>Lepidopterella</taxon>
    </lineage>
</organism>
<keyword evidence="2" id="KW-1185">Reference proteome</keyword>
<evidence type="ECO:0000313" key="1">
    <source>
        <dbReference type="EMBL" id="OCK74800.1"/>
    </source>
</evidence>
<dbReference type="GO" id="GO:0005737">
    <property type="term" value="C:cytoplasm"/>
    <property type="evidence" value="ECO:0007669"/>
    <property type="project" value="TreeGrafter"/>
</dbReference>
<dbReference type="GO" id="GO:0044550">
    <property type="term" value="P:secondary metabolite biosynthetic process"/>
    <property type="evidence" value="ECO:0007669"/>
    <property type="project" value="TreeGrafter"/>
</dbReference>
<dbReference type="PANTHER" id="PTHR45527:SF1">
    <property type="entry name" value="FATTY ACID SYNTHASE"/>
    <property type="match status" value="1"/>
</dbReference>
<dbReference type="GO" id="GO:0043041">
    <property type="term" value="P:amino acid activation for nonribosomal peptide biosynthetic process"/>
    <property type="evidence" value="ECO:0007669"/>
    <property type="project" value="TreeGrafter"/>
</dbReference>
<protein>
    <submittedName>
        <fullName evidence="1">Uncharacterized protein</fullName>
    </submittedName>
</protein>
<evidence type="ECO:0000313" key="2">
    <source>
        <dbReference type="Proteomes" id="UP000250266"/>
    </source>
</evidence>
<dbReference type="PANTHER" id="PTHR45527">
    <property type="entry name" value="NONRIBOSOMAL PEPTIDE SYNTHETASE"/>
    <property type="match status" value="1"/>
</dbReference>
<dbReference type="OrthoDB" id="416786at2759"/>
<reference evidence="1 2" key="1">
    <citation type="journal article" date="2016" name="Nat. Commun.">
        <title>Ectomycorrhizal ecology is imprinted in the genome of the dominant symbiotic fungus Cenococcum geophilum.</title>
        <authorList>
            <consortium name="DOE Joint Genome Institute"/>
            <person name="Peter M."/>
            <person name="Kohler A."/>
            <person name="Ohm R.A."/>
            <person name="Kuo A."/>
            <person name="Krutzmann J."/>
            <person name="Morin E."/>
            <person name="Arend M."/>
            <person name="Barry K.W."/>
            <person name="Binder M."/>
            <person name="Choi C."/>
            <person name="Clum A."/>
            <person name="Copeland A."/>
            <person name="Grisel N."/>
            <person name="Haridas S."/>
            <person name="Kipfer T."/>
            <person name="LaButti K."/>
            <person name="Lindquist E."/>
            <person name="Lipzen A."/>
            <person name="Maire R."/>
            <person name="Meier B."/>
            <person name="Mihaltcheva S."/>
            <person name="Molinier V."/>
            <person name="Murat C."/>
            <person name="Poggeler S."/>
            <person name="Quandt C.A."/>
            <person name="Sperisen C."/>
            <person name="Tritt A."/>
            <person name="Tisserant E."/>
            <person name="Crous P.W."/>
            <person name="Henrissat B."/>
            <person name="Nehls U."/>
            <person name="Egli S."/>
            <person name="Spatafora J.W."/>
            <person name="Grigoriev I.V."/>
            <person name="Martin F.M."/>
        </authorList>
    </citation>
    <scope>NUCLEOTIDE SEQUENCE [LARGE SCALE GENOMIC DNA]</scope>
    <source>
        <strain evidence="1 2">CBS 459.81</strain>
    </source>
</reference>
<dbReference type="GO" id="GO:0031177">
    <property type="term" value="F:phosphopantetheine binding"/>
    <property type="evidence" value="ECO:0007669"/>
    <property type="project" value="TreeGrafter"/>
</dbReference>
<dbReference type="Proteomes" id="UP000250266">
    <property type="component" value="Unassembled WGS sequence"/>
</dbReference>
<name>A0A8E2DZV4_9PEZI</name>
<dbReference type="SUPFAM" id="SSF52777">
    <property type="entry name" value="CoA-dependent acyltransferases"/>
    <property type="match status" value="1"/>
</dbReference>
<dbReference type="AlphaFoldDB" id="A0A8E2DZV4"/>
<accession>A0A8E2DZV4</accession>
<gene>
    <name evidence="1" type="ORF">K432DRAFT_409567</name>
</gene>
<sequence>MRQSKLLARPRSAYAYTEQKVVAEEIDVPSLKQHSITLATAVRAAWGFLFAEMSGQQDVTFGDIVARRSLLAARIEELDTQICTSVLAIRVQLRSMSSVLDLLRDVQYRQIAIMLFESLGATFIIGDCTS</sequence>